<proteinExistence type="predicted"/>
<feature type="transmembrane region" description="Helical" evidence="7">
    <location>
        <begin position="44"/>
        <end position="66"/>
    </location>
</feature>
<feature type="transmembrane region" description="Helical" evidence="7">
    <location>
        <begin position="266"/>
        <end position="286"/>
    </location>
</feature>
<keyword evidence="4 10" id="KW-0067">ATP-binding</keyword>
<feature type="transmembrane region" description="Helical" evidence="7">
    <location>
        <begin position="78"/>
        <end position="96"/>
    </location>
</feature>
<feature type="domain" description="ABC transmembrane type-1" evidence="9">
    <location>
        <begin position="44"/>
        <end position="318"/>
    </location>
</feature>
<dbReference type="SUPFAM" id="SSF90123">
    <property type="entry name" value="ABC transporter transmembrane region"/>
    <property type="match status" value="1"/>
</dbReference>
<dbReference type="GO" id="GO:0140359">
    <property type="term" value="F:ABC-type transporter activity"/>
    <property type="evidence" value="ECO:0007669"/>
    <property type="project" value="InterPro"/>
</dbReference>
<dbReference type="AlphaFoldDB" id="A0A7D4A5C0"/>
<organism evidence="10 11">
    <name type="scientific">Actinomadura verrucosospora</name>
    <dbReference type="NCBI Taxonomy" id="46165"/>
    <lineage>
        <taxon>Bacteria</taxon>
        <taxon>Bacillati</taxon>
        <taxon>Actinomycetota</taxon>
        <taxon>Actinomycetes</taxon>
        <taxon>Streptosporangiales</taxon>
        <taxon>Thermomonosporaceae</taxon>
        <taxon>Actinomadura</taxon>
    </lineage>
</organism>
<evidence type="ECO:0000259" key="8">
    <source>
        <dbReference type="PROSITE" id="PS50893"/>
    </source>
</evidence>
<dbReference type="GO" id="GO:0005886">
    <property type="term" value="C:plasma membrane"/>
    <property type="evidence" value="ECO:0007669"/>
    <property type="project" value="UniProtKB-SubCell"/>
</dbReference>
<dbReference type="PANTHER" id="PTHR24221">
    <property type="entry name" value="ATP-BINDING CASSETTE SUB-FAMILY B"/>
    <property type="match status" value="1"/>
</dbReference>
<dbReference type="InterPro" id="IPR003593">
    <property type="entry name" value="AAA+_ATPase"/>
</dbReference>
<dbReference type="Gene3D" id="3.40.50.300">
    <property type="entry name" value="P-loop containing nucleotide triphosphate hydrolases"/>
    <property type="match status" value="1"/>
</dbReference>
<comment type="subcellular location">
    <subcellularLocation>
        <location evidence="1">Cell membrane</location>
        <topology evidence="1">Multi-pass membrane protein</topology>
    </subcellularLocation>
</comment>
<dbReference type="InterPro" id="IPR003439">
    <property type="entry name" value="ABC_transporter-like_ATP-bd"/>
</dbReference>
<evidence type="ECO:0000256" key="5">
    <source>
        <dbReference type="ARBA" id="ARBA00022989"/>
    </source>
</evidence>
<dbReference type="Proteomes" id="UP000501240">
    <property type="component" value="Chromosome"/>
</dbReference>
<keyword evidence="6 7" id="KW-0472">Membrane</keyword>
<evidence type="ECO:0000313" key="10">
    <source>
        <dbReference type="EMBL" id="QKG22945.1"/>
    </source>
</evidence>
<feature type="transmembrane region" description="Helical" evidence="7">
    <location>
        <begin position="163"/>
        <end position="180"/>
    </location>
</feature>
<evidence type="ECO:0000256" key="4">
    <source>
        <dbReference type="ARBA" id="ARBA00022840"/>
    </source>
</evidence>
<evidence type="ECO:0000256" key="7">
    <source>
        <dbReference type="SAM" id="Phobius"/>
    </source>
</evidence>
<evidence type="ECO:0000259" key="9">
    <source>
        <dbReference type="PROSITE" id="PS50929"/>
    </source>
</evidence>
<accession>A0A7D4A5C0</accession>
<dbReference type="EC" id="3.6.3.-" evidence="10"/>
<feature type="transmembrane region" description="Helical" evidence="7">
    <location>
        <begin position="315"/>
        <end position="334"/>
    </location>
</feature>
<dbReference type="GO" id="GO:0034040">
    <property type="term" value="F:ATPase-coupled lipid transmembrane transporter activity"/>
    <property type="evidence" value="ECO:0007669"/>
    <property type="project" value="TreeGrafter"/>
</dbReference>
<dbReference type="InterPro" id="IPR039421">
    <property type="entry name" value="Type_1_exporter"/>
</dbReference>
<protein>
    <submittedName>
        <fullName evidence="10">ABC transporter ATP-binding protein</fullName>
        <ecNumber evidence="10">3.6.3.-</ecNumber>
    </submittedName>
</protein>
<evidence type="ECO:0000256" key="2">
    <source>
        <dbReference type="ARBA" id="ARBA00022692"/>
    </source>
</evidence>
<dbReference type="SMART" id="SM00382">
    <property type="entry name" value="AAA"/>
    <property type="match status" value="1"/>
</dbReference>
<dbReference type="GO" id="GO:0005524">
    <property type="term" value="F:ATP binding"/>
    <property type="evidence" value="ECO:0007669"/>
    <property type="project" value="UniProtKB-KW"/>
</dbReference>
<dbReference type="RefSeq" id="WP_216857906.1">
    <property type="nucleotide sequence ID" value="NZ_CP053892.1"/>
</dbReference>
<keyword evidence="3" id="KW-0547">Nucleotide-binding</keyword>
<feature type="domain" description="ABC transporter" evidence="8">
    <location>
        <begin position="361"/>
        <end position="592"/>
    </location>
</feature>
<evidence type="ECO:0000256" key="6">
    <source>
        <dbReference type="ARBA" id="ARBA00023136"/>
    </source>
</evidence>
<dbReference type="Pfam" id="PF00005">
    <property type="entry name" value="ABC_tran"/>
    <property type="match status" value="1"/>
</dbReference>
<dbReference type="InterPro" id="IPR011527">
    <property type="entry name" value="ABC1_TM_dom"/>
</dbReference>
<evidence type="ECO:0000256" key="1">
    <source>
        <dbReference type="ARBA" id="ARBA00004651"/>
    </source>
</evidence>
<reference evidence="10 11" key="1">
    <citation type="submission" date="2020-05" db="EMBL/GenBank/DDBJ databases">
        <title>Actinomadura verrucosospora NRRL-B18236 (PFL_A860) Genome sequencing and assembly.</title>
        <authorList>
            <person name="Samborskyy M."/>
        </authorList>
    </citation>
    <scope>NUCLEOTIDE SEQUENCE [LARGE SCALE GENOMIC DNA]</scope>
    <source>
        <strain evidence="10 11">NRRL:B18236</strain>
    </source>
</reference>
<gene>
    <name evidence="10" type="ORF">ACTIVE_4586</name>
</gene>
<dbReference type="PANTHER" id="PTHR24221:SF654">
    <property type="entry name" value="ATP-BINDING CASSETTE SUB-FAMILY B MEMBER 6"/>
    <property type="match status" value="1"/>
</dbReference>
<dbReference type="SUPFAM" id="SSF52540">
    <property type="entry name" value="P-loop containing nucleoside triphosphate hydrolases"/>
    <property type="match status" value="1"/>
</dbReference>
<dbReference type="Gene3D" id="1.20.1560.10">
    <property type="entry name" value="ABC transporter type 1, transmembrane domain"/>
    <property type="match status" value="1"/>
</dbReference>
<dbReference type="GO" id="GO:0016887">
    <property type="term" value="F:ATP hydrolysis activity"/>
    <property type="evidence" value="ECO:0007669"/>
    <property type="project" value="InterPro"/>
</dbReference>
<dbReference type="PROSITE" id="PS50929">
    <property type="entry name" value="ABC_TM1F"/>
    <property type="match status" value="1"/>
</dbReference>
<keyword evidence="11" id="KW-1185">Reference proteome</keyword>
<keyword evidence="5 7" id="KW-1133">Transmembrane helix</keyword>
<sequence length="595" mass="61021">MTAAPAASAAERAAVPAAKGRTAAPAARLLRRHLRGRGPALRRLALWSAVESLPAFASGLLLAHAIDDGFLARRPFTGLAWLAALGALQAAGALGTRRIYPWLAATVEPLRDSLVGEVVAGALRRTVDRAADPSSGGAGAGISQVTEQAEAVRMLLGTALRNVRQMLAAGLAALLGLTLLAPLPALTAAVSVALALGLFAALLGVQVRRYRAVVREAERIGETATEIVQGVRDVVACAAEPRAARTVGEAIDAQAGALRSFARSRLVRLPVLALGVHLPLLALLALSPRLVDDHRLTTGQVAGGVSYLVTGLQPAMVLLVDAGGTLLLSLAVVLGRLAEVCAGPDAAPRPAAPVAATSYGLEAEHVTFAYSASAAPVLADLSLHIPEGTHLAVVGPSGTGKSTLADVLTGLARPQRGSVTLGKVALADLGEERLRAAVALVPQESYVFAGTLRENLAYLRPDASDADLDAAVDAIGLRATVDRLGGYDAAVPPGGGTLSQGERQLVTLVRAHVSGAPVTILDEATCHLHPAAEARAERALAARGGTLIVIAHRISSAQRAQRVLLLDGSAPLLGTHDALLALSPLYAELVGHWRT</sequence>
<dbReference type="InterPro" id="IPR036640">
    <property type="entry name" value="ABC1_TM_sf"/>
</dbReference>
<name>A0A7D4A5C0_ACTVE</name>
<feature type="transmembrane region" description="Helical" evidence="7">
    <location>
        <begin position="186"/>
        <end position="205"/>
    </location>
</feature>
<keyword evidence="10" id="KW-0378">Hydrolase</keyword>
<dbReference type="EMBL" id="CP053892">
    <property type="protein sequence ID" value="QKG22945.1"/>
    <property type="molecule type" value="Genomic_DNA"/>
</dbReference>
<dbReference type="InterPro" id="IPR027417">
    <property type="entry name" value="P-loop_NTPase"/>
</dbReference>
<evidence type="ECO:0000256" key="3">
    <source>
        <dbReference type="ARBA" id="ARBA00022741"/>
    </source>
</evidence>
<dbReference type="PROSITE" id="PS50893">
    <property type="entry name" value="ABC_TRANSPORTER_2"/>
    <property type="match status" value="1"/>
</dbReference>
<keyword evidence="2 7" id="KW-0812">Transmembrane</keyword>
<evidence type="ECO:0000313" key="11">
    <source>
        <dbReference type="Proteomes" id="UP000501240"/>
    </source>
</evidence>